<keyword evidence="1" id="KW-0406">Ion transport</keyword>
<evidence type="ECO:0000256" key="2">
    <source>
        <dbReference type="ARBA" id="ARBA00023303"/>
    </source>
</evidence>
<dbReference type="Pfam" id="PF00027">
    <property type="entry name" value="cNMP_binding"/>
    <property type="match status" value="1"/>
</dbReference>
<evidence type="ECO:0000313" key="5">
    <source>
        <dbReference type="EMBL" id="GMN39584.1"/>
    </source>
</evidence>
<comment type="caution">
    <text evidence="5">The sequence shown here is derived from an EMBL/GenBank/DDBJ whole genome shotgun (WGS) entry which is preliminary data.</text>
</comment>
<evidence type="ECO:0000256" key="3">
    <source>
        <dbReference type="SAM" id="MobiDB-lite"/>
    </source>
</evidence>
<dbReference type="PANTHER" id="PTHR45651:SF5">
    <property type="entry name" value="CYCLIC NUCLEOTIDE-GATED ION CHANNEL 1"/>
    <property type="match status" value="1"/>
</dbReference>
<dbReference type="PANTHER" id="PTHR45651">
    <property type="entry name" value="CYCLIC NUCLEOTIDE-GATED ION CHANNEL 15-RELATED-RELATED"/>
    <property type="match status" value="1"/>
</dbReference>
<dbReference type="GO" id="GO:0034220">
    <property type="term" value="P:monoatomic ion transmembrane transport"/>
    <property type="evidence" value="ECO:0007669"/>
    <property type="project" value="UniProtKB-KW"/>
</dbReference>
<dbReference type="InterPro" id="IPR014710">
    <property type="entry name" value="RmlC-like_jellyroll"/>
</dbReference>
<proteinExistence type="predicted"/>
<protein>
    <recommendedName>
        <fullName evidence="4">Cyclic nucleotide-binding domain-containing protein</fullName>
    </recommendedName>
</protein>
<dbReference type="EMBL" id="BTGU01000009">
    <property type="protein sequence ID" value="GMN39584.1"/>
    <property type="molecule type" value="Genomic_DNA"/>
</dbReference>
<evidence type="ECO:0000313" key="6">
    <source>
        <dbReference type="Proteomes" id="UP001187192"/>
    </source>
</evidence>
<evidence type="ECO:0000256" key="1">
    <source>
        <dbReference type="ARBA" id="ARBA00023286"/>
    </source>
</evidence>
<reference evidence="5" key="1">
    <citation type="submission" date="2023-07" db="EMBL/GenBank/DDBJ databases">
        <title>draft genome sequence of fig (Ficus carica).</title>
        <authorList>
            <person name="Takahashi T."/>
            <person name="Nishimura K."/>
        </authorList>
    </citation>
    <scope>NUCLEOTIDE SEQUENCE</scope>
</reference>
<dbReference type="CDD" id="cd00038">
    <property type="entry name" value="CAP_ED"/>
    <property type="match status" value="1"/>
</dbReference>
<feature type="region of interest" description="Disordered" evidence="3">
    <location>
        <begin position="202"/>
        <end position="244"/>
    </location>
</feature>
<dbReference type="AlphaFoldDB" id="A0AA87ZM24"/>
<name>A0AA87ZM24_FICCA</name>
<gene>
    <name evidence="5" type="ORF">TIFTF001_008815</name>
</gene>
<keyword evidence="6" id="KW-1185">Reference proteome</keyword>
<feature type="compositionally biased region" description="Low complexity" evidence="3">
    <location>
        <begin position="213"/>
        <end position="225"/>
    </location>
</feature>
<organism evidence="5 6">
    <name type="scientific">Ficus carica</name>
    <name type="common">Common fig</name>
    <dbReference type="NCBI Taxonomy" id="3494"/>
    <lineage>
        <taxon>Eukaryota</taxon>
        <taxon>Viridiplantae</taxon>
        <taxon>Streptophyta</taxon>
        <taxon>Embryophyta</taxon>
        <taxon>Tracheophyta</taxon>
        <taxon>Spermatophyta</taxon>
        <taxon>Magnoliopsida</taxon>
        <taxon>eudicotyledons</taxon>
        <taxon>Gunneridae</taxon>
        <taxon>Pentapetalae</taxon>
        <taxon>rosids</taxon>
        <taxon>fabids</taxon>
        <taxon>Rosales</taxon>
        <taxon>Moraceae</taxon>
        <taxon>Ficeae</taxon>
        <taxon>Ficus</taxon>
    </lineage>
</organism>
<feature type="domain" description="Cyclic nucleotide-binding" evidence="4">
    <location>
        <begin position="1"/>
        <end position="77"/>
    </location>
</feature>
<keyword evidence="1" id="KW-1071">Ligand-gated ion channel</keyword>
<accession>A0AA87ZM24</accession>
<dbReference type="GO" id="GO:0016020">
    <property type="term" value="C:membrane"/>
    <property type="evidence" value="ECO:0007669"/>
    <property type="project" value="UniProtKB-SubCell"/>
</dbReference>
<dbReference type="Proteomes" id="UP001187192">
    <property type="component" value="Unassembled WGS sequence"/>
</dbReference>
<evidence type="ECO:0000259" key="4">
    <source>
        <dbReference type="PROSITE" id="PS50042"/>
    </source>
</evidence>
<dbReference type="InterPro" id="IPR018490">
    <property type="entry name" value="cNMP-bd_dom_sf"/>
</dbReference>
<dbReference type="SUPFAM" id="SSF51206">
    <property type="entry name" value="cAMP-binding domain-like"/>
    <property type="match status" value="1"/>
</dbReference>
<keyword evidence="2" id="KW-0407">Ion channel</keyword>
<dbReference type="PROSITE" id="PS50042">
    <property type="entry name" value="CNMP_BINDING_3"/>
    <property type="match status" value="1"/>
</dbReference>
<dbReference type="Gene3D" id="2.60.120.10">
    <property type="entry name" value="Jelly Rolls"/>
    <property type="match status" value="1"/>
</dbReference>
<keyword evidence="1" id="KW-0813">Transport</keyword>
<dbReference type="SMART" id="SM00100">
    <property type="entry name" value="cNMP"/>
    <property type="match status" value="1"/>
</dbReference>
<sequence>MDEQLLDDLCGRLKPVLYTEESYIIREGDPVDGMYFVTKGTLATSTTNGGRTGFFNSEILKAGDFFGEEIMMWALDTNSGTSLPISTRTVRAITEFESFAVMPDDLKFVATQFRRLHGEQVRHIFRQDLKPCVYLKLILWLPKGGKRGMMGLGEGLPILQKKPQGFYLFHWFYSYEWRTWAACAIQATWRRHCKKKLDKSLHEAEDGGGSSGLGSSSLGTTSHSSRPPQTLRLSSWKPLDPNFA</sequence>
<dbReference type="InterPro" id="IPR000595">
    <property type="entry name" value="cNMP-bd_dom"/>
</dbReference>